<comment type="caution">
    <text evidence="4">The sequence shown here is derived from an EMBL/GenBank/DDBJ whole genome shotgun (WGS) entry which is preliminary data.</text>
</comment>
<feature type="coiled-coil region" evidence="1">
    <location>
        <begin position="63"/>
        <end position="121"/>
    </location>
</feature>
<keyword evidence="5" id="KW-1185">Reference proteome</keyword>
<feature type="region of interest" description="Disordered" evidence="2">
    <location>
        <begin position="1"/>
        <end position="23"/>
    </location>
</feature>
<evidence type="ECO:0000313" key="5">
    <source>
        <dbReference type="Proteomes" id="UP001152607"/>
    </source>
</evidence>
<keyword evidence="1" id="KW-0175">Coiled coil</keyword>
<dbReference type="OrthoDB" id="4840035at2759"/>
<dbReference type="EMBL" id="CAOQHR010000002">
    <property type="protein sequence ID" value="CAI6302218.1"/>
    <property type="molecule type" value="Genomic_DNA"/>
</dbReference>
<feature type="compositionally biased region" description="Polar residues" evidence="2">
    <location>
        <begin position="10"/>
        <end position="22"/>
    </location>
</feature>
<dbReference type="AlphaFoldDB" id="A0A9W4U5T7"/>
<feature type="domain" description="DUF7708" evidence="3">
    <location>
        <begin position="133"/>
        <end position="272"/>
    </location>
</feature>
<dbReference type="InterPro" id="IPR056125">
    <property type="entry name" value="DUF7708"/>
</dbReference>
<evidence type="ECO:0000259" key="3">
    <source>
        <dbReference type="Pfam" id="PF24809"/>
    </source>
</evidence>
<sequence>MIPSSGPDEQMNQTELSSTSGENAEFVSIALNPQISSQLQKHPNSVLQDEPNDNDFEVAAIAKQELQEVIKEFEKDVRHSKSHQFVFSNGASKTKVIQVLQEAVGKEMETLKSSVDSLEAEWKESHGLVYDAFKKICRTLDDHKSILKVFPSQNNYASPLVGSITIIIQAAKLHSEIALNLSKSVAEISEKVATCSVIISIIRTSGTKRKLANIYARMFRFYRDTLKWYLQSRFQRFKRSFNENLLKSFEEAKKDVEDSIVELYREASVANIAMVAMIQRKFSALETELSRQRQCYEARDTLAGKRLEKMMETTWARLDLIENMIELASLKHHVPKLLAGREAIEASPHNPTDQNHCHGLSAFILDEQVPPILSKQTPWAIENDVIHKIQKWLNEEKVSKTMWISSTHSDNTGVSSASAALYAVVAAAWQAETPVLTGFCKRVHPCQRRPGMTPEQVGLISLIYSLIRQLLQFNRSGDNLMIDEKDLDALNGEASSWDAAIKIVRVLLQDTPIVTFCAIENLNNLEFGNGRNWCNQLVEVLKKRQLESGSSFNILFSTSGQSFVLSQYITARERYAAPKTAKDPGNIGRGASIQL</sequence>
<evidence type="ECO:0000256" key="1">
    <source>
        <dbReference type="SAM" id="Coils"/>
    </source>
</evidence>
<protein>
    <recommendedName>
        <fullName evidence="3">DUF7708 domain-containing protein</fullName>
    </recommendedName>
</protein>
<evidence type="ECO:0000313" key="4">
    <source>
        <dbReference type="EMBL" id="CAI6302218.1"/>
    </source>
</evidence>
<accession>A0A9W4U5T7</accession>
<reference evidence="4" key="1">
    <citation type="submission" date="2023-01" db="EMBL/GenBank/DDBJ databases">
        <authorList>
            <person name="Van Ghelder C."/>
            <person name="Rancurel C."/>
        </authorList>
    </citation>
    <scope>NUCLEOTIDE SEQUENCE</scope>
    <source>
        <strain evidence="4">CNCM I-4278</strain>
    </source>
</reference>
<organism evidence="4 5">
    <name type="scientific">Periconia digitata</name>
    <dbReference type="NCBI Taxonomy" id="1303443"/>
    <lineage>
        <taxon>Eukaryota</taxon>
        <taxon>Fungi</taxon>
        <taxon>Dikarya</taxon>
        <taxon>Ascomycota</taxon>
        <taxon>Pezizomycotina</taxon>
        <taxon>Dothideomycetes</taxon>
        <taxon>Pleosporomycetidae</taxon>
        <taxon>Pleosporales</taxon>
        <taxon>Massarineae</taxon>
        <taxon>Periconiaceae</taxon>
        <taxon>Periconia</taxon>
    </lineage>
</organism>
<dbReference type="Pfam" id="PF24809">
    <property type="entry name" value="DUF7708"/>
    <property type="match status" value="1"/>
</dbReference>
<proteinExistence type="predicted"/>
<dbReference type="Proteomes" id="UP001152607">
    <property type="component" value="Unassembled WGS sequence"/>
</dbReference>
<evidence type="ECO:0000256" key="2">
    <source>
        <dbReference type="SAM" id="MobiDB-lite"/>
    </source>
</evidence>
<name>A0A9W4U5T7_9PLEO</name>
<gene>
    <name evidence="4" type="ORF">PDIGIT_LOCUS2880</name>
</gene>